<keyword evidence="2" id="KW-1185">Reference proteome</keyword>
<protein>
    <recommendedName>
        <fullName evidence="3">F-box associated domain-containing protein</fullName>
    </recommendedName>
</protein>
<dbReference type="AlphaFoldDB" id="A0AAV2DPL5"/>
<evidence type="ECO:0000313" key="1">
    <source>
        <dbReference type="EMBL" id="CAL1375439.1"/>
    </source>
</evidence>
<proteinExistence type="predicted"/>
<dbReference type="Proteomes" id="UP001497516">
    <property type="component" value="Chromosome 3"/>
</dbReference>
<gene>
    <name evidence="1" type="ORF">LTRI10_LOCUS17234</name>
</gene>
<organism evidence="1 2">
    <name type="scientific">Linum trigynum</name>
    <dbReference type="NCBI Taxonomy" id="586398"/>
    <lineage>
        <taxon>Eukaryota</taxon>
        <taxon>Viridiplantae</taxon>
        <taxon>Streptophyta</taxon>
        <taxon>Embryophyta</taxon>
        <taxon>Tracheophyta</taxon>
        <taxon>Spermatophyta</taxon>
        <taxon>Magnoliopsida</taxon>
        <taxon>eudicotyledons</taxon>
        <taxon>Gunneridae</taxon>
        <taxon>Pentapetalae</taxon>
        <taxon>rosids</taxon>
        <taxon>fabids</taxon>
        <taxon>Malpighiales</taxon>
        <taxon>Linaceae</taxon>
        <taxon>Linum</taxon>
    </lineage>
</organism>
<dbReference type="EMBL" id="OZ034816">
    <property type="protein sequence ID" value="CAL1375439.1"/>
    <property type="molecule type" value="Genomic_DNA"/>
</dbReference>
<accession>A0AAV2DPL5</accession>
<sequence>MFCSDTGEWTKDILVLREHCQFSTRNVGFLQRGGVLVLWRSKSRAFFIAAFNPFHPDIPPTAIEPPLVFGKPGWDVGVSQGALHIIVFEDRIEPGRSQITLSVWRLEDDRKSWGKVCDGSMKGPRLCELRTNLRPCLHPEKPQVLYLRHSDGSGDIYALSCDLGGRGRAGALRQSKRILQLLVFVPI</sequence>
<evidence type="ECO:0000313" key="2">
    <source>
        <dbReference type="Proteomes" id="UP001497516"/>
    </source>
</evidence>
<name>A0AAV2DPL5_9ROSI</name>
<evidence type="ECO:0008006" key="3">
    <source>
        <dbReference type="Google" id="ProtNLM"/>
    </source>
</evidence>
<reference evidence="1 2" key="1">
    <citation type="submission" date="2024-04" db="EMBL/GenBank/DDBJ databases">
        <authorList>
            <person name="Fracassetti M."/>
        </authorList>
    </citation>
    <scope>NUCLEOTIDE SEQUENCE [LARGE SCALE GENOMIC DNA]</scope>
</reference>